<feature type="compositionally biased region" description="Polar residues" evidence="1">
    <location>
        <begin position="178"/>
        <end position="204"/>
    </location>
</feature>
<protein>
    <submittedName>
        <fullName evidence="2">Uncharacterized protein</fullName>
    </submittedName>
</protein>
<proteinExistence type="predicted"/>
<keyword evidence="3" id="KW-1185">Reference proteome</keyword>
<feature type="compositionally biased region" description="Low complexity" evidence="1">
    <location>
        <begin position="164"/>
        <end position="173"/>
    </location>
</feature>
<feature type="compositionally biased region" description="Pro residues" evidence="1">
    <location>
        <begin position="138"/>
        <end position="163"/>
    </location>
</feature>
<evidence type="ECO:0000313" key="2">
    <source>
        <dbReference type="EMBL" id="ELU40542.1"/>
    </source>
</evidence>
<gene>
    <name evidence="2" type="ORF">AG1IA_05426</name>
</gene>
<name>L8WUR9_THACA</name>
<accession>L8WUR9</accession>
<dbReference type="EMBL" id="AFRT01001409">
    <property type="protein sequence ID" value="ELU40542.1"/>
    <property type="molecule type" value="Genomic_DNA"/>
</dbReference>
<dbReference type="OrthoDB" id="3260690at2759"/>
<dbReference type="HOGENOM" id="CLU_116415_0_0_1"/>
<dbReference type="Proteomes" id="UP000011668">
    <property type="component" value="Unassembled WGS sequence"/>
</dbReference>
<feature type="region of interest" description="Disordered" evidence="1">
    <location>
        <begin position="131"/>
        <end position="204"/>
    </location>
</feature>
<evidence type="ECO:0000313" key="3">
    <source>
        <dbReference type="Proteomes" id="UP000011668"/>
    </source>
</evidence>
<organism evidence="2 3">
    <name type="scientific">Thanatephorus cucumeris (strain AG1-IA)</name>
    <name type="common">Rice sheath blight fungus</name>
    <name type="synonym">Rhizoctonia solani</name>
    <dbReference type="NCBI Taxonomy" id="983506"/>
    <lineage>
        <taxon>Eukaryota</taxon>
        <taxon>Fungi</taxon>
        <taxon>Dikarya</taxon>
        <taxon>Basidiomycota</taxon>
        <taxon>Agaricomycotina</taxon>
        <taxon>Agaricomycetes</taxon>
        <taxon>Cantharellales</taxon>
        <taxon>Ceratobasidiaceae</taxon>
        <taxon>Rhizoctonia</taxon>
        <taxon>Rhizoctonia solani AG-1</taxon>
    </lineage>
</organism>
<reference evidence="2 3" key="1">
    <citation type="journal article" date="2013" name="Nat. Commun.">
        <title>The evolution and pathogenic mechanisms of the rice sheath blight pathogen.</title>
        <authorList>
            <person name="Zheng A."/>
            <person name="Lin R."/>
            <person name="Xu L."/>
            <person name="Qin P."/>
            <person name="Tang C."/>
            <person name="Ai P."/>
            <person name="Zhang D."/>
            <person name="Liu Y."/>
            <person name="Sun Z."/>
            <person name="Feng H."/>
            <person name="Wang Y."/>
            <person name="Chen Y."/>
            <person name="Liang X."/>
            <person name="Fu R."/>
            <person name="Li Q."/>
            <person name="Zhang J."/>
            <person name="Yu X."/>
            <person name="Xie Z."/>
            <person name="Ding L."/>
            <person name="Guan P."/>
            <person name="Tang J."/>
            <person name="Liang Y."/>
            <person name="Wang S."/>
            <person name="Deng Q."/>
            <person name="Li S."/>
            <person name="Zhu J."/>
            <person name="Wang L."/>
            <person name="Liu H."/>
            <person name="Li P."/>
        </authorList>
    </citation>
    <scope>NUCLEOTIDE SEQUENCE [LARGE SCALE GENOMIC DNA]</scope>
    <source>
        <strain evidence="3">AG-1 IA</strain>
    </source>
</reference>
<comment type="caution">
    <text evidence="2">The sequence shown here is derived from an EMBL/GenBank/DDBJ whole genome shotgun (WGS) entry which is preliminary data.</text>
</comment>
<sequence length="204" mass="22691">MYVNTENTIISITSVAIYWAKWRYIQGLFCGITRATTWYHGLFKLHVIMDNPLTTAELSRLRKAIQQRDRLTSQGLVTSAVDSKISSALSNLKLYLPTQTQLAAVLKDWEVSDFTKRSQITIWLQQNILNDDSSRASTPPPVREPANPPRPTFVHPPPPPPLPSRSGSLVLRPDLNRPSLSVTPTPALAQVTSEPKATYSTSQG</sequence>
<evidence type="ECO:0000256" key="1">
    <source>
        <dbReference type="SAM" id="MobiDB-lite"/>
    </source>
</evidence>
<dbReference type="AlphaFoldDB" id="L8WUR9"/>